<reference evidence="8 9" key="1">
    <citation type="submission" date="2023-07" db="EMBL/GenBank/DDBJ databases">
        <title>Sorghum-associated microbial communities from plants grown in Nebraska, USA.</title>
        <authorList>
            <person name="Schachtman D."/>
        </authorList>
    </citation>
    <scope>NUCLEOTIDE SEQUENCE [LARGE SCALE GENOMIC DNA]</scope>
    <source>
        <strain evidence="8 9">BE313</strain>
    </source>
</reference>
<dbReference type="InterPro" id="IPR051475">
    <property type="entry name" value="Diverse_Ion_Transporter"/>
</dbReference>
<feature type="transmembrane region" description="Helical" evidence="6">
    <location>
        <begin position="288"/>
        <end position="311"/>
    </location>
</feature>
<evidence type="ECO:0000256" key="3">
    <source>
        <dbReference type="ARBA" id="ARBA00022692"/>
    </source>
</evidence>
<dbReference type="Proteomes" id="UP001180487">
    <property type="component" value="Unassembled WGS sequence"/>
</dbReference>
<comment type="caution">
    <text evidence="8">The sequence shown here is derived from an EMBL/GenBank/DDBJ whole genome shotgun (WGS) entry which is preliminary data.</text>
</comment>
<protein>
    <submittedName>
        <fullName evidence="8">Di/tricarboxylate transporter</fullName>
    </submittedName>
</protein>
<dbReference type="EMBL" id="JAVDXT010000003">
    <property type="protein sequence ID" value="MDR7378648.1"/>
    <property type="molecule type" value="Genomic_DNA"/>
</dbReference>
<feature type="transmembrane region" description="Helical" evidence="6">
    <location>
        <begin position="352"/>
        <end position="373"/>
    </location>
</feature>
<name>A0ABU2CBF4_9BURK</name>
<evidence type="ECO:0000313" key="8">
    <source>
        <dbReference type="EMBL" id="MDR7378648.1"/>
    </source>
</evidence>
<dbReference type="RefSeq" id="WP_310374924.1">
    <property type="nucleotide sequence ID" value="NZ_JAVDXT010000003.1"/>
</dbReference>
<feature type="transmembrane region" description="Helical" evidence="6">
    <location>
        <begin position="317"/>
        <end position="340"/>
    </location>
</feature>
<evidence type="ECO:0000313" key="9">
    <source>
        <dbReference type="Proteomes" id="UP001180487"/>
    </source>
</evidence>
<accession>A0ABU2CBF4</accession>
<feature type="transmembrane region" description="Helical" evidence="6">
    <location>
        <begin position="128"/>
        <end position="145"/>
    </location>
</feature>
<organism evidence="8 9">
    <name type="scientific">Rhodoferax ferrireducens</name>
    <dbReference type="NCBI Taxonomy" id="192843"/>
    <lineage>
        <taxon>Bacteria</taxon>
        <taxon>Pseudomonadati</taxon>
        <taxon>Pseudomonadota</taxon>
        <taxon>Betaproteobacteria</taxon>
        <taxon>Burkholderiales</taxon>
        <taxon>Comamonadaceae</taxon>
        <taxon>Rhodoferax</taxon>
    </lineage>
</organism>
<keyword evidence="2" id="KW-0813">Transport</keyword>
<keyword evidence="4 6" id="KW-1133">Transmembrane helix</keyword>
<dbReference type="PANTHER" id="PTHR43568:SF1">
    <property type="entry name" value="P PROTEIN"/>
    <property type="match status" value="1"/>
</dbReference>
<comment type="subcellular location">
    <subcellularLocation>
        <location evidence="1">Membrane</location>
        <topology evidence="1">Multi-pass membrane protein</topology>
    </subcellularLocation>
</comment>
<sequence>MAFKALLARAWQGLRKDRFLQILLLALVGLSLVSRTPLPSYPALVDWPTIAALTGLLALTQGVETSGALHRLGHWLVGYMTSERAAALCLVTAAAVLSTVLTNDVALFVIVPLTLGICRITPLPTTRLVVFEALAVNAGSALTPIGNPQNLFLWQLSGTSFAQFVWHMLPLVAVLMLLLWAVTALAFSGRLLQTSDPQSEHLLHKRLLAVSLLLYPVFLVLTDLHYAPWALLAVLLCLGSIRWRVLAHIDWGLLLVFVLMFIDLRLLVGLDVVQQALAGWGLAQPMHLFWAGIATSQIVSNVPAAIALAEFSKDWKVLAYAVNIGGFGLMVGSLANLIALRMAPDKRAWISFHVWSVPFLVAGAAVGWVLLFAM</sequence>
<proteinExistence type="predicted"/>
<keyword evidence="9" id="KW-1185">Reference proteome</keyword>
<dbReference type="InterPro" id="IPR004680">
    <property type="entry name" value="Cit_transptr-like_dom"/>
</dbReference>
<dbReference type="PANTHER" id="PTHR43568">
    <property type="entry name" value="P PROTEIN"/>
    <property type="match status" value="1"/>
</dbReference>
<keyword evidence="5 6" id="KW-0472">Membrane</keyword>
<evidence type="ECO:0000259" key="7">
    <source>
        <dbReference type="Pfam" id="PF03600"/>
    </source>
</evidence>
<evidence type="ECO:0000256" key="5">
    <source>
        <dbReference type="ARBA" id="ARBA00023136"/>
    </source>
</evidence>
<evidence type="ECO:0000256" key="1">
    <source>
        <dbReference type="ARBA" id="ARBA00004141"/>
    </source>
</evidence>
<feature type="domain" description="Citrate transporter-like" evidence="7">
    <location>
        <begin position="22"/>
        <end position="309"/>
    </location>
</feature>
<gene>
    <name evidence="8" type="ORF">J2X19_003342</name>
</gene>
<dbReference type="Pfam" id="PF03600">
    <property type="entry name" value="CitMHS"/>
    <property type="match status" value="1"/>
</dbReference>
<feature type="transmembrane region" description="Helical" evidence="6">
    <location>
        <begin position="85"/>
        <end position="116"/>
    </location>
</feature>
<feature type="transmembrane region" description="Helical" evidence="6">
    <location>
        <begin position="165"/>
        <end position="187"/>
    </location>
</feature>
<feature type="transmembrane region" description="Helical" evidence="6">
    <location>
        <begin position="249"/>
        <end position="268"/>
    </location>
</feature>
<evidence type="ECO:0000256" key="4">
    <source>
        <dbReference type="ARBA" id="ARBA00022989"/>
    </source>
</evidence>
<feature type="transmembrane region" description="Helical" evidence="6">
    <location>
        <begin position="207"/>
        <end position="229"/>
    </location>
</feature>
<evidence type="ECO:0000256" key="6">
    <source>
        <dbReference type="SAM" id="Phobius"/>
    </source>
</evidence>
<evidence type="ECO:0000256" key="2">
    <source>
        <dbReference type="ARBA" id="ARBA00022448"/>
    </source>
</evidence>
<keyword evidence="3 6" id="KW-0812">Transmembrane</keyword>